<feature type="coiled-coil region" evidence="2">
    <location>
        <begin position="120"/>
        <end position="147"/>
    </location>
</feature>
<sequence length="357" mass="40752">MSSAVSHASRSVLLWLLLLPLLPACSLIPAQQQALEGFPPGALEQARRQSAELDRLRELDIATPMEQQQIKKLHSSLQQFERDVIRAASQLEQQDDWHGAEQILLRATGALPDSRILGSAQQQLEERRQLREELVRMELAIHRGEQLLKDAKAYQRLQQLKGPGLLTSLELNLYQHKCRKSAEELQYYAQRALERQDYSLARRGLQIAQRLYGDDYQADDIERDLAQANRQLRQAKRQPAKASFDNRAVVELQQALDTGDLLSARQRLNRLLQRSPRHPQLLSLQAQFRTQLNARVETAIRRGNELYSRSDIDGALDVWREARTLDPDNAELQASIARAEKLLQNLRALSTSSNSEI</sequence>
<dbReference type="Gene3D" id="1.25.40.10">
    <property type="entry name" value="Tetratricopeptide repeat domain"/>
    <property type="match status" value="1"/>
</dbReference>
<dbReference type="SUPFAM" id="SSF48452">
    <property type="entry name" value="TPR-like"/>
    <property type="match status" value="1"/>
</dbReference>
<organism evidence="3 4">
    <name type="scientific">Microbulbifer marinus</name>
    <dbReference type="NCBI Taxonomy" id="658218"/>
    <lineage>
        <taxon>Bacteria</taxon>
        <taxon>Pseudomonadati</taxon>
        <taxon>Pseudomonadota</taxon>
        <taxon>Gammaproteobacteria</taxon>
        <taxon>Cellvibrionales</taxon>
        <taxon>Microbulbiferaceae</taxon>
        <taxon>Microbulbifer</taxon>
    </lineage>
</organism>
<dbReference type="PROSITE" id="PS50005">
    <property type="entry name" value="TPR"/>
    <property type="match status" value="1"/>
</dbReference>
<keyword evidence="4" id="KW-1185">Reference proteome</keyword>
<dbReference type="STRING" id="658218.SAMN05216562_1041"/>
<feature type="repeat" description="TPR" evidence="1">
    <location>
        <begin position="296"/>
        <end position="329"/>
    </location>
</feature>
<dbReference type="Proteomes" id="UP000198658">
    <property type="component" value="Unassembled WGS sequence"/>
</dbReference>
<dbReference type="OrthoDB" id="5783700at2"/>
<accession>A0A1H3WPZ2</accession>
<evidence type="ECO:0000313" key="4">
    <source>
        <dbReference type="Proteomes" id="UP000198658"/>
    </source>
</evidence>
<keyword evidence="1" id="KW-0802">TPR repeat</keyword>
<dbReference type="EMBL" id="FNQO01000001">
    <property type="protein sequence ID" value="SDZ89209.1"/>
    <property type="molecule type" value="Genomic_DNA"/>
</dbReference>
<reference evidence="4" key="1">
    <citation type="submission" date="2016-10" db="EMBL/GenBank/DDBJ databases">
        <authorList>
            <person name="Varghese N."/>
            <person name="Submissions S."/>
        </authorList>
    </citation>
    <scope>NUCLEOTIDE SEQUENCE [LARGE SCALE GENOMIC DNA]</scope>
    <source>
        <strain evidence="4">CGMCC 1.10657</strain>
    </source>
</reference>
<dbReference type="RefSeq" id="WP_139304819.1">
    <property type="nucleotide sequence ID" value="NZ_FNQO01000001.1"/>
</dbReference>
<keyword evidence="2" id="KW-0175">Coiled coil</keyword>
<evidence type="ECO:0000256" key="2">
    <source>
        <dbReference type="SAM" id="Coils"/>
    </source>
</evidence>
<dbReference type="InterPro" id="IPR019734">
    <property type="entry name" value="TPR_rpt"/>
</dbReference>
<proteinExistence type="predicted"/>
<evidence type="ECO:0000313" key="3">
    <source>
        <dbReference type="EMBL" id="SDZ89209.1"/>
    </source>
</evidence>
<dbReference type="AlphaFoldDB" id="A0A1H3WPZ2"/>
<name>A0A1H3WPZ2_9GAMM</name>
<dbReference type="InterPro" id="IPR011990">
    <property type="entry name" value="TPR-like_helical_dom_sf"/>
</dbReference>
<protein>
    <submittedName>
        <fullName evidence="3">Uncharacterized protein</fullName>
    </submittedName>
</protein>
<gene>
    <name evidence="3" type="ORF">SAMN05216562_1041</name>
</gene>
<evidence type="ECO:0000256" key="1">
    <source>
        <dbReference type="PROSITE-ProRule" id="PRU00339"/>
    </source>
</evidence>